<organism evidence="1 2">
    <name type="scientific">Cirrhinus mrigala</name>
    <name type="common">Mrigala</name>
    <dbReference type="NCBI Taxonomy" id="683832"/>
    <lineage>
        <taxon>Eukaryota</taxon>
        <taxon>Metazoa</taxon>
        <taxon>Chordata</taxon>
        <taxon>Craniata</taxon>
        <taxon>Vertebrata</taxon>
        <taxon>Euteleostomi</taxon>
        <taxon>Actinopterygii</taxon>
        <taxon>Neopterygii</taxon>
        <taxon>Teleostei</taxon>
        <taxon>Ostariophysi</taxon>
        <taxon>Cypriniformes</taxon>
        <taxon>Cyprinidae</taxon>
        <taxon>Labeoninae</taxon>
        <taxon>Labeonini</taxon>
        <taxon>Cirrhinus</taxon>
    </lineage>
</organism>
<evidence type="ECO:0000313" key="2">
    <source>
        <dbReference type="Proteomes" id="UP001529510"/>
    </source>
</evidence>
<protein>
    <submittedName>
        <fullName evidence="1">Uncharacterized protein</fullName>
    </submittedName>
</protein>
<comment type="caution">
    <text evidence="1">The sequence shown here is derived from an EMBL/GenBank/DDBJ whole genome shotgun (WGS) entry which is preliminary data.</text>
</comment>
<accession>A0ABD0N2P2</accession>
<feature type="non-terminal residue" evidence="1">
    <location>
        <position position="1"/>
    </location>
</feature>
<keyword evidence="2" id="KW-1185">Reference proteome</keyword>
<evidence type="ECO:0000313" key="1">
    <source>
        <dbReference type="EMBL" id="KAL0156443.1"/>
    </source>
</evidence>
<feature type="non-terminal residue" evidence="1">
    <location>
        <position position="59"/>
    </location>
</feature>
<dbReference type="EMBL" id="JAMKFB020000024">
    <property type="protein sequence ID" value="KAL0156443.1"/>
    <property type="molecule type" value="Genomic_DNA"/>
</dbReference>
<reference evidence="1 2" key="1">
    <citation type="submission" date="2024-05" db="EMBL/GenBank/DDBJ databases">
        <title>Genome sequencing and assembly of Indian major carp, Cirrhinus mrigala (Hamilton, 1822).</title>
        <authorList>
            <person name="Mohindra V."/>
            <person name="Chowdhury L.M."/>
            <person name="Lal K."/>
            <person name="Jena J.K."/>
        </authorList>
    </citation>
    <scope>NUCLEOTIDE SEQUENCE [LARGE SCALE GENOMIC DNA]</scope>
    <source>
        <strain evidence="1">CM1030</strain>
        <tissue evidence="1">Blood</tissue>
    </source>
</reference>
<sequence length="59" mass="6873">HSYYHFGNNNNRYCHRDVLQTKKESGKHRKRGITVERRVRSVDAPFGTSKLDSPLGRMA</sequence>
<dbReference type="AlphaFoldDB" id="A0ABD0N2P2"/>
<gene>
    <name evidence="1" type="ORF">M9458_047689</name>
</gene>
<name>A0ABD0N2P2_CIRMR</name>
<proteinExistence type="predicted"/>
<dbReference type="Proteomes" id="UP001529510">
    <property type="component" value="Unassembled WGS sequence"/>
</dbReference>